<name>A0A165IN83_EXIGL</name>
<proteinExistence type="predicted"/>
<organism evidence="1 2">
    <name type="scientific">Exidia glandulosa HHB12029</name>
    <dbReference type="NCBI Taxonomy" id="1314781"/>
    <lineage>
        <taxon>Eukaryota</taxon>
        <taxon>Fungi</taxon>
        <taxon>Dikarya</taxon>
        <taxon>Basidiomycota</taxon>
        <taxon>Agaricomycotina</taxon>
        <taxon>Agaricomycetes</taxon>
        <taxon>Auriculariales</taxon>
        <taxon>Exidiaceae</taxon>
        <taxon>Exidia</taxon>
    </lineage>
</organism>
<gene>
    <name evidence="1" type="ORF">EXIGLDRAFT_39204</name>
</gene>
<accession>A0A165IN83</accession>
<keyword evidence="2" id="KW-1185">Reference proteome</keyword>
<dbReference type="AlphaFoldDB" id="A0A165IN83"/>
<sequence>MSGFGGQTRLAAYFSRTRPGCANFDSRRLADVTETVRIAHDVLRIEHSGENAPGAFPPQTSSTALVASRATRDAHATEQNTYHAPSALATSRLALVSVEIVLRRLELVQHFGTPVALQDDASSRMTTSACLYITFRAGRVSHEYSNCRRCKWRQTPVLCGAGDQWSAGNRETIHRDWVVSGSRVREPACAPRPTPKPERICEQMPLHGPLNQETNSCWLPTPRPSPTLYRVSAESLLNTTY</sequence>
<dbReference type="EMBL" id="KV425986">
    <property type="protein sequence ID" value="KZV93637.1"/>
    <property type="molecule type" value="Genomic_DNA"/>
</dbReference>
<reference evidence="1 2" key="1">
    <citation type="journal article" date="2016" name="Mol. Biol. Evol.">
        <title>Comparative Genomics of Early-Diverging Mushroom-Forming Fungi Provides Insights into the Origins of Lignocellulose Decay Capabilities.</title>
        <authorList>
            <person name="Nagy L.G."/>
            <person name="Riley R."/>
            <person name="Tritt A."/>
            <person name="Adam C."/>
            <person name="Daum C."/>
            <person name="Floudas D."/>
            <person name="Sun H."/>
            <person name="Yadav J.S."/>
            <person name="Pangilinan J."/>
            <person name="Larsson K.H."/>
            <person name="Matsuura K."/>
            <person name="Barry K."/>
            <person name="Labutti K."/>
            <person name="Kuo R."/>
            <person name="Ohm R.A."/>
            <person name="Bhattacharya S.S."/>
            <person name="Shirouzu T."/>
            <person name="Yoshinaga Y."/>
            <person name="Martin F.M."/>
            <person name="Grigoriev I.V."/>
            <person name="Hibbett D.S."/>
        </authorList>
    </citation>
    <scope>NUCLEOTIDE SEQUENCE [LARGE SCALE GENOMIC DNA]</scope>
    <source>
        <strain evidence="1 2">HHB12029</strain>
    </source>
</reference>
<dbReference type="InParanoid" id="A0A165IN83"/>
<protein>
    <submittedName>
        <fullName evidence="1">Uncharacterized protein</fullName>
    </submittedName>
</protein>
<evidence type="ECO:0000313" key="1">
    <source>
        <dbReference type="EMBL" id="KZV93637.1"/>
    </source>
</evidence>
<dbReference type="Proteomes" id="UP000077266">
    <property type="component" value="Unassembled WGS sequence"/>
</dbReference>
<evidence type="ECO:0000313" key="2">
    <source>
        <dbReference type="Proteomes" id="UP000077266"/>
    </source>
</evidence>